<name>A0ABT9W6S8_9BACL</name>
<dbReference type="Pfam" id="PF06810">
    <property type="entry name" value="Phage_scaffold"/>
    <property type="match status" value="1"/>
</dbReference>
<dbReference type="EMBL" id="JAUSTI010000001">
    <property type="protein sequence ID" value="MDQ0168769.1"/>
    <property type="molecule type" value="Genomic_DNA"/>
</dbReference>
<sequence>MTNVKYPMNLQLFAEDDPNPEITPQEPQADPQPSKTFTQEDVDRMIADRLGRERKKHGDYDDIKAELAKLKSAEEERQKAEMTATERAEAERTKALERAEAAEKSREDALTAANQRLIKAEFRDVARELKLRPDALKSALKLVDLSAVEVDDEGNVKGLEDAVKALIEDNPYMIEQAPVEPRTIGAPSGGEAKPAKTKEQILAEAKAKASENPTPEAIAKYTQLKRELS</sequence>
<organism evidence="2 3">
    <name type="scientific">Paenibacillus tundrae</name>
    <dbReference type="NCBI Taxonomy" id="528187"/>
    <lineage>
        <taxon>Bacteria</taxon>
        <taxon>Bacillati</taxon>
        <taxon>Bacillota</taxon>
        <taxon>Bacilli</taxon>
        <taxon>Bacillales</taxon>
        <taxon>Paenibacillaceae</taxon>
        <taxon>Paenibacillus</taxon>
    </lineage>
</organism>
<evidence type="ECO:0000313" key="2">
    <source>
        <dbReference type="EMBL" id="MDQ0168769.1"/>
    </source>
</evidence>
<proteinExistence type="predicted"/>
<gene>
    <name evidence="2" type="ORF">J2T19_000206</name>
</gene>
<feature type="region of interest" description="Disordered" evidence="1">
    <location>
        <begin position="178"/>
        <end position="198"/>
    </location>
</feature>
<reference evidence="2 3" key="1">
    <citation type="submission" date="2023-07" db="EMBL/GenBank/DDBJ databases">
        <title>Sorghum-associated microbial communities from plants grown in Nebraska, USA.</title>
        <authorList>
            <person name="Schachtman D."/>
        </authorList>
    </citation>
    <scope>NUCLEOTIDE SEQUENCE [LARGE SCALE GENOMIC DNA]</scope>
    <source>
        <strain evidence="2 3">DS1314</strain>
    </source>
</reference>
<dbReference type="RefSeq" id="WP_307212068.1">
    <property type="nucleotide sequence ID" value="NZ_JAUSTI010000001.1"/>
</dbReference>
<dbReference type="Proteomes" id="UP001233836">
    <property type="component" value="Unassembled WGS sequence"/>
</dbReference>
<accession>A0ABT9W6S8</accession>
<keyword evidence="3" id="KW-1185">Reference proteome</keyword>
<evidence type="ECO:0000313" key="3">
    <source>
        <dbReference type="Proteomes" id="UP001233836"/>
    </source>
</evidence>
<dbReference type="InterPro" id="IPR009636">
    <property type="entry name" value="SCAF"/>
</dbReference>
<evidence type="ECO:0000256" key="1">
    <source>
        <dbReference type="SAM" id="MobiDB-lite"/>
    </source>
</evidence>
<evidence type="ECO:0008006" key="4">
    <source>
        <dbReference type="Google" id="ProtNLM"/>
    </source>
</evidence>
<comment type="caution">
    <text evidence="2">The sequence shown here is derived from an EMBL/GenBank/DDBJ whole genome shotgun (WGS) entry which is preliminary data.</text>
</comment>
<protein>
    <recommendedName>
        <fullName evidence="4">Scaffolding protein</fullName>
    </recommendedName>
</protein>
<feature type="region of interest" description="Disordered" evidence="1">
    <location>
        <begin position="1"/>
        <end position="41"/>
    </location>
</feature>
<feature type="region of interest" description="Disordered" evidence="1">
    <location>
        <begin position="72"/>
        <end position="109"/>
    </location>
</feature>